<evidence type="ECO:0000256" key="5">
    <source>
        <dbReference type="ARBA" id="ARBA00022597"/>
    </source>
</evidence>
<evidence type="ECO:0000256" key="8">
    <source>
        <dbReference type="ARBA" id="ARBA00023136"/>
    </source>
</evidence>
<dbReference type="SUPFAM" id="SSF161098">
    <property type="entry name" value="MetI-like"/>
    <property type="match status" value="1"/>
</dbReference>
<name>A0ABU0CR83_9BACI</name>
<dbReference type="Pfam" id="PF00528">
    <property type="entry name" value="BPD_transp_1"/>
    <property type="match status" value="1"/>
</dbReference>
<dbReference type="EMBL" id="JAUSUQ010000004">
    <property type="protein sequence ID" value="MDQ0338583.1"/>
    <property type="molecule type" value="Genomic_DNA"/>
</dbReference>
<keyword evidence="5 11" id="KW-0762">Sugar transport</keyword>
<organism evidence="11 12">
    <name type="scientific">Caldalkalibacillus uzonensis</name>
    <dbReference type="NCBI Taxonomy" id="353224"/>
    <lineage>
        <taxon>Bacteria</taxon>
        <taxon>Bacillati</taxon>
        <taxon>Bacillota</taxon>
        <taxon>Bacilli</taxon>
        <taxon>Bacillales</taxon>
        <taxon>Bacillaceae</taxon>
        <taxon>Caldalkalibacillus</taxon>
    </lineage>
</organism>
<dbReference type="PROSITE" id="PS50928">
    <property type="entry name" value="ABC_TM1"/>
    <property type="match status" value="1"/>
</dbReference>
<evidence type="ECO:0000256" key="7">
    <source>
        <dbReference type="ARBA" id="ARBA00022989"/>
    </source>
</evidence>
<feature type="transmembrane region" description="Helical" evidence="9">
    <location>
        <begin position="102"/>
        <end position="126"/>
    </location>
</feature>
<comment type="caution">
    <text evidence="11">The sequence shown here is derived from an EMBL/GenBank/DDBJ whole genome shotgun (WGS) entry which is preliminary data.</text>
</comment>
<dbReference type="CDD" id="cd06261">
    <property type="entry name" value="TM_PBP2"/>
    <property type="match status" value="1"/>
</dbReference>
<sequence length="272" mass="30488">MSRHKQLTLNLVAILIVLVFLFPVYWMFITSIKTQSEIFQFPPTYWPHHIDGKGYADIFSSGVYRNLFNSLLISFFSMIIVIVLSVPAAYGLARFRVSGMKLFILFFLVTQMLPPTVILTPLFIVFSKLGILNSYLGPILATATLGIPFSVLVLRTYFLGIPKELEEAAQIDGCSRIFSFVRIILPIAFPGIIVSAAISFLFSWGDLIYSLTFNRDQALWPLTASIYNAIGRYGIQWNSLMAFATITVLPVLILFILLQKQIVKGLTAGAIK</sequence>
<dbReference type="InterPro" id="IPR000515">
    <property type="entry name" value="MetI-like"/>
</dbReference>
<evidence type="ECO:0000256" key="2">
    <source>
        <dbReference type="ARBA" id="ARBA00009047"/>
    </source>
</evidence>
<evidence type="ECO:0000259" key="10">
    <source>
        <dbReference type="PROSITE" id="PS50928"/>
    </source>
</evidence>
<feature type="transmembrane region" description="Helical" evidence="9">
    <location>
        <begin position="240"/>
        <end position="258"/>
    </location>
</feature>
<keyword evidence="8 9" id="KW-0472">Membrane</keyword>
<proteinExistence type="inferred from homology"/>
<dbReference type="PANTHER" id="PTHR32243">
    <property type="entry name" value="MALTOSE TRANSPORT SYSTEM PERMEASE-RELATED"/>
    <property type="match status" value="1"/>
</dbReference>
<reference evidence="11 12" key="1">
    <citation type="submission" date="2023-07" db="EMBL/GenBank/DDBJ databases">
        <title>Genomic Encyclopedia of Type Strains, Phase IV (KMG-IV): sequencing the most valuable type-strain genomes for metagenomic binning, comparative biology and taxonomic classification.</title>
        <authorList>
            <person name="Goeker M."/>
        </authorList>
    </citation>
    <scope>NUCLEOTIDE SEQUENCE [LARGE SCALE GENOMIC DNA]</scope>
    <source>
        <strain evidence="11 12">DSM 17740</strain>
    </source>
</reference>
<gene>
    <name evidence="11" type="ORF">J2S00_001369</name>
</gene>
<keyword evidence="3 9" id="KW-0813">Transport</keyword>
<comment type="similarity">
    <text evidence="2">Belongs to the binding-protein-dependent transport system permease family. MalFG subfamily.</text>
</comment>
<dbReference type="Proteomes" id="UP001232445">
    <property type="component" value="Unassembled WGS sequence"/>
</dbReference>
<feature type="domain" description="ABC transmembrane type-1" evidence="10">
    <location>
        <begin position="67"/>
        <end position="258"/>
    </location>
</feature>
<evidence type="ECO:0000256" key="9">
    <source>
        <dbReference type="RuleBase" id="RU363032"/>
    </source>
</evidence>
<evidence type="ECO:0000256" key="1">
    <source>
        <dbReference type="ARBA" id="ARBA00004651"/>
    </source>
</evidence>
<feature type="transmembrane region" description="Helical" evidence="9">
    <location>
        <begin position="67"/>
        <end position="90"/>
    </location>
</feature>
<keyword evidence="4" id="KW-1003">Cell membrane</keyword>
<dbReference type="InterPro" id="IPR050901">
    <property type="entry name" value="BP-dep_ABC_trans_perm"/>
</dbReference>
<keyword evidence="6 9" id="KW-0812">Transmembrane</keyword>
<evidence type="ECO:0000256" key="6">
    <source>
        <dbReference type="ARBA" id="ARBA00022692"/>
    </source>
</evidence>
<evidence type="ECO:0000256" key="3">
    <source>
        <dbReference type="ARBA" id="ARBA00022448"/>
    </source>
</evidence>
<dbReference type="Gene3D" id="1.10.3720.10">
    <property type="entry name" value="MetI-like"/>
    <property type="match status" value="1"/>
</dbReference>
<dbReference type="PANTHER" id="PTHR32243:SF50">
    <property type="entry name" value="MALTOSE_MALTODEXTRIN TRANSPORT SYSTEM PERMEASE PROTEIN MALG"/>
    <property type="match status" value="1"/>
</dbReference>
<evidence type="ECO:0000313" key="11">
    <source>
        <dbReference type="EMBL" id="MDQ0338583.1"/>
    </source>
</evidence>
<feature type="transmembrane region" description="Helical" evidence="9">
    <location>
        <begin position="7"/>
        <end position="28"/>
    </location>
</feature>
<comment type="subcellular location">
    <subcellularLocation>
        <location evidence="1 9">Cell membrane</location>
        <topology evidence="1 9">Multi-pass membrane protein</topology>
    </subcellularLocation>
</comment>
<keyword evidence="12" id="KW-1185">Reference proteome</keyword>
<feature type="transmembrane region" description="Helical" evidence="9">
    <location>
        <begin position="138"/>
        <end position="159"/>
    </location>
</feature>
<accession>A0ABU0CR83</accession>
<dbReference type="RefSeq" id="WP_307337169.1">
    <property type="nucleotide sequence ID" value="NZ_JAUSUQ010000004.1"/>
</dbReference>
<evidence type="ECO:0000256" key="4">
    <source>
        <dbReference type="ARBA" id="ARBA00022475"/>
    </source>
</evidence>
<keyword evidence="7 9" id="KW-1133">Transmembrane helix</keyword>
<dbReference type="InterPro" id="IPR035906">
    <property type="entry name" value="MetI-like_sf"/>
</dbReference>
<protein>
    <submittedName>
        <fullName evidence="11">Multiple sugar transport system permease protein</fullName>
    </submittedName>
</protein>
<feature type="transmembrane region" description="Helical" evidence="9">
    <location>
        <begin position="180"/>
        <end position="204"/>
    </location>
</feature>
<evidence type="ECO:0000313" key="12">
    <source>
        <dbReference type="Proteomes" id="UP001232445"/>
    </source>
</evidence>